<dbReference type="InterPro" id="IPR037401">
    <property type="entry name" value="SnoaL-like"/>
</dbReference>
<dbReference type="SUPFAM" id="SSF54427">
    <property type="entry name" value="NTF2-like"/>
    <property type="match status" value="1"/>
</dbReference>
<dbReference type="Pfam" id="PF12680">
    <property type="entry name" value="SnoaL_2"/>
    <property type="match status" value="1"/>
</dbReference>
<reference evidence="2 3" key="1">
    <citation type="submission" date="2023-05" db="EMBL/GenBank/DDBJ databases">
        <title>Draft genome sequence of Streptomyces sp. B-S-A12 isolated from a cave soil in Thailand.</title>
        <authorList>
            <person name="Chamroensaksri N."/>
            <person name="Muangham S."/>
        </authorList>
    </citation>
    <scope>NUCLEOTIDE SEQUENCE [LARGE SCALE GENOMIC DNA]</scope>
    <source>
        <strain evidence="2 3">B-S-A12</strain>
    </source>
</reference>
<comment type="caution">
    <text evidence="2">The sequence shown here is derived from an EMBL/GenBank/DDBJ whole genome shotgun (WGS) entry which is preliminary data.</text>
</comment>
<dbReference type="Proteomes" id="UP001237105">
    <property type="component" value="Unassembled WGS sequence"/>
</dbReference>
<protein>
    <submittedName>
        <fullName evidence="2">Nuclear transport factor 2 family protein</fullName>
    </submittedName>
</protein>
<dbReference type="Gene3D" id="3.10.450.50">
    <property type="match status" value="1"/>
</dbReference>
<evidence type="ECO:0000259" key="1">
    <source>
        <dbReference type="Pfam" id="PF12680"/>
    </source>
</evidence>
<accession>A0ABT6SSE6</accession>
<feature type="domain" description="SnoaL-like" evidence="1">
    <location>
        <begin position="12"/>
        <end position="125"/>
    </location>
</feature>
<dbReference type="InterPro" id="IPR032710">
    <property type="entry name" value="NTF2-like_dom_sf"/>
</dbReference>
<sequence length="148" mass="16746">MSELTEETRIVVERWFDALTSGDFETALNTLAEDVEWINYSPVPGYNDDMKWIGTVRGRDAVLETLKVFTGTADVKVEKLINLVVEGDQAAGVIHEVSVVKETGQEFEIEFIQWLTVRDGHIVRWKSYTDPSQIIRALRGDNKAEVTS</sequence>
<evidence type="ECO:0000313" key="2">
    <source>
        <dbReference type="EMBL" id="MDI3418522.1"/>
    </source>
</evidence>
<organism evidence="2 3">
    <name type="scientific">Streptomyces luteolus</name>
    <dbReference type="NCBI Taxonomy" id="3043615"/>
    <lineage>
        <taxon>Bacteria</taxon>
        <taxon>Bacillati</taxon>
        <taxon>Actinomycetota</taxon>
        <taxon>Actinomycetes</taxon>
        <taxon>Kitasatosporales</taxon>
        <taxon>Streptomycetaceae</taxon>
        <taxon>Streptomyces</taxon>
    </lineage>
</organism>
<dbReference type="RefSeq" id="WP_282534437.1">
    <property type="nucleotide sequence ID" value="NZ_JASCIS010000006.1"/>
</dbReference>
<dbReference type="EMBL" id="JASCIS010000006">
    <property type="protein sequence ID" value="MDI3418522.1"/>
    <property type="molecule type" value="Genomic_DNA"/>
</dbReference>
<gene>
    <name evidence="2" type="ORF">QIT00_08085</name>
</gene>
<name>A0ABT6SSE6_9ACTN</name>
<proteinExistence type="predicted"/>
<evidence type="ECO:0000313" key="3">
    <source>
        <dbReference type="Proteomes" id="UP001237105"/>
    </source>
</evidence>
<keyword evidence="3" id="KW-1185">Reference proteome</keyword>